<dbReference type="SUPFAM" id="SSF64518">
    <property type="entry name" value="Phase 1 flagellin"/>
    <property type="match status" value="1"/>
</dbReference>
<comment type="caution">
    <text evidence="6">The sequence shown here is derived from an EMBL/GenBank/DDBJ whole genome shotgun (WGS) entry which is preliminary data.</text>
</comment>
<evidence type="ECO:0000313" key="6">
    <source>
        <dbReference type="EMBL" id="KEZ88795.1"/>
    </source>
</evidence>
<name>A0A084JIL1_9CLOT</name>
<dbReference type="RefSeq" id="WP_035129209.1">
    <property type="nucleotide sequence ID" value="NZ_JPMD01000001.1"/>
</dbReference>
<dbReference type="GO" id="GO:0009424">
    <property type="term" value="C:bacterial-type flagellum hook"/>
    <property type="evidence" value="ECO:0007669"/>
    <property type="project" value="InterPro"/>
</dbReference>
<evidence type="ECO:0000256" key="1">
    <source>
        <dbReference type="ARBA" id="ARBA00004365"/>
    </source>
</evidence>
<dbReference type="STRING" id="318464.IO99_01120"/>
<dbReference type="Gene3D" id="1.20.1330.10">
    <property type="entry name" value="f41 fragment of flagellin, N-terminal domain"/>
    <property type="match status" value="1"/>
</dbReference>
<dbReference type="InterPro" id="IPR001029">
    <property type="entry name" value="Flagellin_N"/>
</dbReference>
<evidence type="ECO:0000259" key="5">
    <source>
        <dbReference type="Pfam" id="PF00700"/>
    </source>
</evidence>
<dbReference type="PANTHER" id="PTHR42792">
    <property type="entry name" value="FLAGELLIN"/>
    <property type="match status" value="1"/>
</dbReference>
<sequence length="323" mass="35332">MRITHGVMVSGFLGDMNTNLNSLNKIQKQLNTGKEFSKPSDDPFKVARSMQMYSEINANKQYNTNIKDTINWMDTTDTALNNGTKCLQRIRELMVSAGNATYGSSELTAIKEEINERVAEFGQILNTSFDGKYIFGGKDGASKPVEVNLDGVTGENSISISGNEDIINKSLKVEISSGVTVDYNVNAVEVLKFKDKDGNGNVVDGAGVPTGEMDVMKFFDDLLNNLSDVNGKSKVVGENLDQIDKVIDNMLSVSAKVGTVQNRMESAKELNTAQNENLTEILSGNEDIDFMEKSMEMAVARTIYVASLQTSSKVLQPSILDFL</sequence>
<evidence type="ECO:0000259" key="4">
    <source>
        <dbReference type="Pfam" id="PF00669"/>
    </source>
</evidence>
<evidence type="ECO:0000256" key="3">
    <source>
        <dbReference type="ARBA" id="ARBA00023143"/>
    </source>
</evidence>
<evidence type="ECO:0000313" key="7">
    <source>
        <dbReference type="Proteomes" id="UP000028542"/>
    </source>
</evidence>
<dbReference type="GO" id="GO:0071973">
    <property type="term" value="P:bacterial-type flagellum-dependent cell motility"/>
    <property type="evidence" value="ECO:0007669"/>
    <property type="project" value="InterPro"/>
</dbReference>
<gene>
    <name evidence="6" type="ORF">IO99_01120</name>
</gene>
<dbReference type="NCBIfam" id="TIGR02550">
    <property type="entry name" value="flagell_flgL"/>
    <property type="match status" value="1"/>
</dbReference>
<dbReference type="EMBL" id="JPMD01000001">
    <property type="protein sequence ID" value="KEZ88795.1"/>
    <property type="molecule type" value="Genomic_DNA"/>
</dbReference>
<proteinExistence type="inferred from homology"/>
<dbReference type="InterPro" id="IPR013384">
    <property type="entry name" value="Flagell_FlgL"/>
</dbReference>
<dbReference type="PANTHER" id="PTHR42792:SF1">
    <property type="entry name" value="FLAGELLAR HOOK-ASSOCIATED PROTEIN 3"/>
    <property type="match status" value="1"/>
</dbReference>
<accession>A0A084JIL1</accession>
<keyword evidence="3" id="KW-0975">Bacterial flagellum</keyword>
<dbReference type="Pfam" id="PF00700">
    <property type="entry name" value="Flagellin_C"/>
    <property type="match status" value="1"/>
</dbReference>
<keyword evidence="7" id="KW-1185">Reference proteome</keyword>
<dbReference type="InterPro" id="IPR001492">
    <property type="entry name" value="Flagellin"/>
</dbReference>
<evidence type="ECO:0000256" key="2">
    <source>
        <dbReference type="ARBA" id="ARBA00005709"/>
    </source>
</evidence>
<keyword evidence="6" id="KW-0969">Cilium</keyword>
<keyword evidence="6" id="KW-0966">Cell projection</keyword>
<feature type="domain" description="Flagellin C-terminal" evidence="5">
    <location>
        <begin position="240"/>
        <end position="323"/>
    </location>
</feature>
<feature type="domain" description="Flagellin N-terminal" evidence="4">
    <location>
        <begin position="15"/>
        <end position="138"/>
    </location>
</feature>
<dbReference type="Pfam" id="PF00669">
    <property type="entry name" value="Flagellin_N"/>
    <property type="match status" value="1"/>
</dbReference>
<dbReference type="eggNOG" id="COG1344">
    <property type="taxonomic scope" value="Bacteria"/>
</dbReference>
<reference evidence="6 7" key="1">
    <citation type="submission" date="2014-07" db="EMBL/GenBank/DDBJ databases">
        <title>Draft genome of Clostridium sulfidigenes 113A isolated from sediments associated with methane hydrate from Krishna Godavari basin.</title>
        <authorList>
            <person name="Honkalas V.S."/>
            <person name="Dabir A.P."/>
            <person name="Arora P."/>
            <person name="Dhakephalkar P.K."/>
        </authorList>
    </citation>
    <scope>NUCLEOTIDE SEQUENCE [LARGE SCALE GENOMIC DNA]</scope>
    <source>
        <strain evidence="6 7">113A</strain>
    </source>
</reference>
<comment type="similarity">
    <text evidence="2">Belongs to the bacterial flagellin family.</text>
</comment>
<dbReference type="GO" id="GO:0005198">
    <property type="term" value="F:structural molecule activity"/>
    <property type="evidence" value="ECO:0007669"/>
    <property type="project" value="InterPro"/>
</dbReference>
<dbReference type="InterPro" id="IPR046358">
    <property type="entry name" value="Flagellin_C"/>
</dbReference>
<protein>
    <submittedName>
        <fullName evidence="6">Flagellin</fullName>
    </submittedName>
</protein>
<dbReference type="Proteomes" id="UP000028542">
    <property type="component" value="Unassembled WGS sequence"/>
</dbReference>
<organism evidence="6 7">
    <name type="scientific">Clostridium sulfidigenes</name>
    <dbReference type="NCBI Taxonomy" id="318464"/>
    <lineage>
        <taxon>Bacteria</taxon>
        <taxon>Bacillati</taxon>
        <taxon>Bacillota</taxon>
        <taxon>Clostridia</taxon>
        <taxon>Eubacteriales</taxon>
        <taxon>Clostridiaceae</taxon>
        <taxon>Clostridium</taxon>
    </lineage>
</organism>
<keyword evidence="6" id="KW-0282">Flagellum</keyword>
<dbReference type="AlphaFoldDB" id="A0A084JIL1"/>
<comment type="subcellular location">
    <subcellularLocation>
        <location evidence="1">Bacterial flagellum</location>
    </subcellularLocation>
</comment>